<dbReference type="GO" id="GO:0016020">
    <property type="term" value="C:membrane"/>
    <property type="evidence" value="ECO:0007669"/>
    <property type="project" value="UniProtKB-SubCell"/>
</dbReference>
<feature type="transmembrane region" description="Helical" evidence="5">
    <location>
        <begin position="243"/>
        <end position="261"/>
    </location>
</feature>
<evidence type="ECO:0000256" key="5">
    <source>
        <dbReference type="SAM" id="Phobius"/>
    </source>
</evidence>
<evidence type="ECO:0000313" key="7">
    <source>
        <dbReference type="Proteomes" id="UP000285301"/>
    </source>
</evidence>
<dbReference type="PANTHER" id="PTHR21191">
    <property type="entry name" value="AQUAPORIN"/>
    <property type="match status" value="1"/>
</dbReference>
<evidence type="ECO:0000256" key="3">
    <source>
        <dbReference type="ARBA" id="ARBA00022989"/>
    </source>
</evidence>
<reference evidence="6 7" key="1">
    <citation type="journal article" date="2018" name="Gigascience">
        <title>Genomes of trombidid mites reveal novel predicted allergens and laterally-transferred genes associated with secondary metabolism.</title>
        <authorList>
            <person name="Dong X."/>
            <person name="Chaisiri K."/>
            <person name="Xia D."/>
            <person name="Armstrong S.D."/>
            <person name="Fang Y."/>
            <person name="Donnelly M.J."/>
            <person name="Kadowaki T."/>
            <person name="McGarry J.W."/>
            <person name="Darby A.C."/>
            <person name="Makepeace B.L."/>
        </authorList>
    </citation>
    <scope>NUCLEOTIDE SEQUENCE [LARGE SCALE GENOMIC DNA]</scope>
    <source>
        <strain evidence="6">UoL-WK</strain>
    </source>
</reference>
<dbReference type="Gene3D" id="1.20.1080.10">
    <property type="entry name" value="Glycerol uptake facilitator protein"/>
    <property type="match status" value="1"/>
</dbReference>
<proteinExistence type="predicted"/>
<dbReference type="STRING" id="1965070.A0A3S3PLF2"/>
<dbReference type="InterPro" id="IPR023271">
    <property type="entry name" value="Aquaporin-like"/>
</dbReference>
<evidence type="ECO:0000256" key="2">
    <source>
        <dbReference type="ARBA" id="ARBA00022692"/>
    </source>
</evidence>
<dbReference type="Proteomes" id="UP000285301">
    <property type="component" value="Unassembled WGS sequence"/>
</dbReference>
<dbReference type="GO" id="GO:0015267">
    <property type="term" value="F:channel activity"/>
    <property type="evidence" value="ECO:0007669"/>
    <property type="project" value="TreeGrafter"/>
</dbReference>
<name>A0A3S3PLF2_9ACAR</name>
<feature type="transmembrane region" description="Helical" evidence="5">
    <location>
        <begin position="124"/>
        <end position="146"/>
    </location>
</feature>
<evidence type="ECO:0000256" key="4">
    <source>
        <dbReference type="ARBA" id="ARBA00023136"/>
    </source>
</evidence>
<dbReference type="GO" id="GO:0005737">
    <property type="term" value="C:cytoplasm"/>
    <property type="evidence" value="ECO:0007669"/>
    <property type="project" value="TreeGrafter"/>
</dbReference>
<dbReference type="InterPro" id="IPR051883">
    <property type="entry name" value="AQP11/12_channel"/>
</dbReference>
<comment type="subcellular location">
    <subcellularLocation>
        <location evidence="1">Membrane</location>
        <topology evidence="1">Multi-pass membrane protein</topology>
    </subcellularLocation>
</comment>
<feature type="transmembrane region" description="Helical" evidence="5">
    <location>
        <begin position="200"/>
        <end position="223"/>
    </location>
</feature>
<dbReference type="EMBL" id="NCKU01000570">
    <property type="protein sequence ID" value="RWS15003.1"/>
    <property type="molecule type" value="Genomic_DNA"/>
</dbReference>
<keyword evidence="7" id="KW-1185">Reference proteome</keyword>
<feature type="transmembrane region" description="Helical" evidence="5">
    <location>
        <begin position="23"/>
        <end position="43"/>
    </location>
</feature>
<sequence>MHIGVEPCNLLKCDMMLAVFESIVPYLLILTNCILFKVARNILFPLTPRKFRIFVSEFISTLELCATISELGVVWQKHGDIGCSTCILLCCLWWWKVFGDAEAGPFGIVDECILLKRPITSFDIVLRSTALILAATLTALYTQAFWCLHLTSEHIALHTLKCEAALQVSVVQGFAIEFLISFISRIVALESFRFPDKIAMWVNAIATTILCRAALHTTGGFFNPILASALTLNCKGNNLFEHFTVYWVGALLGGLLARYIHIKLQQISRKKIE</sequence>
<gene>
    <name evidence="6" type="ORF">B4U79_15607</name>
</gene>
<evidence type="ECO:0000313" key="6">
    <source>
        <dbReference type="EMBL" id="RWS15003.1"/>
    </source>
</evidence>
<keyword evidence="4 5" id="KW-0472">Membrane</keyword>
<evidence type="ECO:0000256" key="1">
    <source>
        <dbReference type="ARBA" id="ARBA00004141"/>
    </source>
</evidence>
<dbReference type="OrthoDB" id="1580043at2759"/>
<dbReference type="PANTHER" id="PTHR21191:SF16">
    <property type="entry name" value="AQUAPORIN"/>
    <property type="match status" value="1"/>
</dbReference>
<dbReference type="SUPFAM" id="SSF81338">
    <property type="entry name" value="Aquaporin-like"/>
    <property type="match status" value="1"/>
</dbReference>
<protein>
    <submittedName>
        <fullName evidence="6">Aquaporin-12-like protein</fullName>
    </submittedName>
</protein>
<keyword evidence="3 5" id="KW-1133">Transmembrane helix</keyword>
<accession>A0A3S3PLF2</accession>
<comment type="caution">
    <text evidence="6">The sequence shown here is derived from an EMBL/GenBank/DDBJ whole genome shotgun (WGS) entry which is preliminary data.</text>
</comment>
<organism evidence="6 7">
    <name type="scientific">Dinothrombium tinctorium</name>
    <dbReference type="NCBI Taxonomy" id="1965070"/>
    <lineage>
        <taxon>Eukaryota</taxon>
        <taxon>Metazoa</taxon>
        <taxon>Ecdysozoa</taxon>
        <taxon>Arthropoda</taxon>
        <taxon>Chelicerata</taxon>
        <taxon>Arachnida</taxon>
        <taxon>Acari</taxon>
        <taxon>Acariformes</taxon>
        <taxon>Trombidiformes</taxon>
        <taxon>Prostigmata</taxon>
        <taxon>Anystina</taxon>
        <taxon>Parasitengona</taxon>
        <taxon>Trombidioidea</taxon>
        <taxon>Trombidiidae</taxon>
        <taxon>Dinothrombium</taxon>
    </lineage>
</organism>
<feature type="transmembrane region" description="Helical" evidence="5">
    <location>
        <begin position="166"/>
        <end position="188"/>
    </location>
</feature>
<keyword evidence="2 5" id="KW-0812">Transmembrane</keyword>
<dbReference type="AlphaFoldDB" id="A0A3S3PLF2"/>